<dbReference type="EMBL" id="QUNO01000003">
    <property type="protein sequence ID" value="REH51839.1"/>
    <property type="molecule type" value="Genomic_DNA"/>
</dbReference>
<keyword evidence="1 3" id="KW-0238">DNA-binding</keyword>
<proteinExistence type="predicted"/>
<dbReference type="Gene3D" id="3.40.50.2300">
    <property type="match status" value="1"/>
</dbReference>
<dbReference type="CDD" id="cd19935">
    <property type="entry name" value="REC_OmpR_CusR-like"/>
    <property type="match status" value="1"/>
</dbReference>
<comment type="caution">
    <text evidence="7">The sequence shown here is derived from an EMBL/GenBank/DDBJ whole genome shotgun (WGS) entry which is preliminary data.</text>
</comment>
<dbReference type="SMART" id="SM00862">
    <property type="entry name" value="Trans_reg_C"/>
    <property type="match status" value="1"/>
</dbReference>
<dbReference type="RefSeq" id="WP_116173870.1">
    <property type="nucleotide sequence ID" value="NZ_CP144375.1"/>
</dbReference>
<gene>
    <name evidence="7" type="ORF">BCF44_103288</name>
</gene>
<feature type="region of interest" description="Disordered" evidence="4">
    <location>
        <begin position="218"/>
        <end position="239"/>
    </location>
</feature>
<organism evidence="7 8">
    <name type="scientific">Kutzneria buriramensis</name>
    <dbReference type="NCBI Taxonomy" id="1045776"/>
    <lineage>
        <taxon>Bacteria</taxon>
        <taxon>Bacillati</taxon>
        <taxon>Actinomycetota</taxon>
        <taxon>Actinomycetes</taxon>
        <taxon>Pseudonocardiales</taxon>
        <taxon>Pseudonocardiaceae</taxon>
        <taxon>Kutzneria</taxon>
    </lineage>
</organism>
<dbReference type="SMART" id="SM00448">
    <property type="entry name" value="REC"/>
    <property type="match status" value="1"/>
</dbReference>
<dbReference type="PROSITE" id="PS50110">
    <property type="entry name" value="RESPONSE_REGULATORY"/>
    <property type="match status" value="1"/>
</dbReference>
<dbReference type="GO" id="GO:0032993">
    <property type="term" value="C:protein-DNA complex"/>
    <property type="evidence" value="ECO:0007669"/>
    <property type="project" value="TreeGrafter"/>
</dbReference>
<name>A0A3E0HZF8_9PSEU</name>
<dbReference type="Proteomes" id="UP000256269">
    <property type="component" value="Unassembled WGS sequence"/>
</dbReference>
<accession>A0A3E0HZF8</accession>
<evidence type="ECO:0000256" key="3">
    <source>
        <dbReference type="PROSITE-ProRule" id="PRU01091"/>
    </source>
</evidence>
<dbReference type="AlphaFoldDB" id="A0A3E0HZF8"/>
<feature type="DNA-binding region" description="OmpR/PhoB-type" evidence="3">
    <location>
        <begin position="124"/>
        <end position="219"/>
    </location>
</feature>
<reference evidence="7 8" key="1">
    <citation type="submission" date="2018-08" db="EMBL/GenBank/DDBJ databases">
        <title>Genomic Encyclopedia of Archaeal and Bacterial Type Strains, Phase II (KMG-II): from individual species to whole genera.</title>
        <authorList>
            <person name="Goeker M."/>
        </authorList>
    </citation>
    <scope>NUCLEOTIDE SEQUENCE [LARGE SCALE GENOMIC DNA]</scope>
    <source>
        <strain evidence="7 8">DSM 45791</strain>
    </source>
</reference>
<evidence type="ECO:0000313" key="7">
    <source>
        <dbReference type="EMBL" id="REH51839.1"/>
    </source>
</evidence>
<evidence type="ECO:0000256" key="4">
    <source>
        <dbReference type="SAM" id="MobiDB-lite"/>
    </source>
</evidence>
<dbReference type="SUPFAM" id="SSF52172">
    <property type="entry name" value="CheY-like"/>
    <property type="match status" value="1"/>
</dbReference>
<dbReference type="Gene3D" id="1.10.10.10">
    <property type="entry name" value="Winged helix-like DNA-binding domain superfamily/Winged helix DNA-binding domain"/>
    <property type="match status" value="1"/>
</dbReference>
<keyword evidence="8" id="KW-1185">Reference proteome</keyword>
<keyword evidence="2" id="KW-0597">Phosphoprotein</keyword>
<dbReference type="InterPro" id="IPR001867">
    <property type="entry name" value="OmpR/PhoB-type_DNA-bd"/>
</dbReference>
<dbReference type="GO" id="GO:0005829">
    <property type="term" value="C:cytosol"/>
    <property type="evidence" value="ECO:0007669"/>
    <property type="project" value="TreeGrafter"/>
</dbReference>
<sequence length="239" mass="25542">MRILVVEDEQPLAEAIARGLRREGMAVDVAFDGESGHEKVTVTRYDVVVLDRDLPKMSGDELCQEIVRSGALTRVIMLTASSAIEDRVEGLSLGADDYLAKPFAFAELVARVRALARRATPATPPVLVAADVELDPAKRTVTRSGQLVDLTRKEFGVLEVLMAAGGTVVSSEELLERVWDENADPFTTTVRVTVMTLRKKLGEPGIIETVVGSGYRVPAAGRGTGPALDTASGARPADS</sequence>
<dbReference type="CDD" id="cd00383">
    <property type="entry name" value="trans_reg_C"/>
    <property type="match status" value="1"/>
</dbReference>
<dbReference type="InterPro" id="IPR036388">
    <property type="entry name" value="WH-like_DNA-bd_sf"/>
</dbReference>
<dbReference type="Gene3D" id="6.10.250.690">
    <property type="match status" value="1"/>
</dbReference>
<evidence type="ECO:0000259" key="5">
    <source>
        <dbReference type="PROSITE" id="PS50110"/>
    </source>
</evidence>
<feature type="domain" description="OmpR/PhoB-type" evidence="6">
    <location>
        <begin position="124"/>
        <end position="219"/>
    </location>
</feature>
<dbReference type="PANTHER" id="PTHR48111">
    <property type="entry name" value="REGULATOR OF RPOS"/>
    <property type="match status" value="1"/>
</dbReference>
<evidence type="ECO:0000259" key="6">
    <source>
        <dbReference type="PROSITE" id="PS51755"/>
    </source>
</evidence>
<feature type="domain" description="Response regulatory" evidence="5">
    <location>
        <begin position="2"/>
        <end position="116"/>
    </location>
</feature>
<dbReference type="GO" id="GO:0006355">
    <property type="term" value="P:regulation of DNA-templated transcription"/>
    <property type="evidence" value="ECO:0007669"/>
    <property type="project" value="InterPro"/>
</dbReference>
<evidence type="ECO:0000313" key="8">
    <source>
        <dbReference type="Proteomes" id="UP000256269"/>
    </source>
</evidence>
<evidence type="ECO:0000256" key="2">
    <source>
        <dbReference type="PROSITE-ProRule" id="PRU00169"/>
    </source>
</evidence>
<dbReference type="PANTHER" id="PTHR48111:SF36">
    <property type="entry name" value="TRANSCRIPTIONAL REGULATORY PROTEIN CUTR"/>
    <property type="match status" value="1"/>
</dbReference>
<dbReference type="GO" id="GO:0000976">
    <property type="term" value="F:transcription cis-regulatory region binding"/>
    <property type="evidence" value="ECO:0007669"/>
    <property type="project" value="TreeGrafter"/>
</dbReference>
<dbReference type="Pfam" id="PF00486">
    <property type="entry name" value="Trans_reg_C"/>
    <property type="match status" value="1"/>
</dbReference>
<dbReference type="PROSITE" id="PS51755">
    <property type="entry name" value="OMPR_PHOB"/>
    <property type="match status" value="1"/>
</dbReference>
<dbReference type="InterPro" id="IPR001789">
    <property type="entry name" value="Sig_transdc_resp-reg_receiver"/>
</dbReference>
<dbReference type="InterPro" id="IPR011006">
    <property type="entry name" value="CheY-like_superfamily"/>
</dbReference>
<dbReference type="GO" id="GO:0000156">
    <property type="term" value="F:phosphorelay response regulator activity"/>
    <property type="evidence" value="ECO:0007669"/>
    <property type="project" value="TreeGrafter"/>
</dbReference>
<protein>
    <submittedName>
        <fullName evidence="7">DNA-binding response OmpR family regulator</fullName>
    </submittedName>
</protein>
<dbReference type="Pfam" id="PF00072">
    <property type="entry name" value="Response_reg"/>
    <property type="match status" value="1"/>
</dbReference>
<feature type="modified residue" description="4-aspartylphosphate" evidence="2">
    <location>
        <position position="51"/>
    </location>
</feature>
<dbReference type="OrthoDB" id="9802426at2"/>
<dbReference type="InterPro" id="IPR039420">
    <property type="entry name" value="WalR-like"/>
</dbReference>
<evidence type="ECO:0000256" key="1">
    <source>
        <dbReference type="ARBA" id="ARBA00023125"/>
    </source>
</evidence>